<dbReference type="AlphaFoldDB" id="A0A2H0UR46"/>
<dbReference type="CDD" id="cd22784">
    <property type="entry name" value="DPBB_MltA_YuiC-like"/>
    <property type="match status" value="1"/>
</dbReference>
<proteinExistence type="predicted"/>
<comment type="caution">
    <text evidence="1">The sequence shown here is derived from an EMBL/GenBank/DDBJ whole genome shotgun (WGS) entry which is preliminary data.</text>
</comment>
<evidence type="ECO:0008006" key="3">
    <source>
        <dbReference type="Google" id="ProtNLM"/>
    </source>
</evidence>
<protein>
    <recommendedName>
        <fullName evidence="3">3D domain-containing protein</fullName>
    </recommendedName>
</protein>
<accession>A0A2H0UR46</accession>
<reference evidence="2" key="1">
    <citation type="submission" date="2017-09" db="EMBL/GenBank/DDBJ databases">
        <title>Depth-based differentiation of microbial function through sediment-hosted aquifers and enrichment of novel symbionts in the deep terrestrial subsurface.</title>
        <authorList>
            <person name="Probst A.J."/>
            <person name="Ladd B."/>
            <person name="Jarett J.K."/>
            <person name="Geller-Mcgrath D.E."/>
            <person name="Sieber C.M.K."/>
            <person name="Emerson J.B."/>
            <person name="Anantharaman K."/>
            <person name="Thomas B.C."/>
            <person name="Malmstrom R."/>
            <person name="Stieglmeier M."/>
            <person name="Klingl A."/>
            <person name="Woyke T."/>
            <person name="Ryan C.M."/>
            <person name="Banfield J.F."/>
        </authorList>
    </citation>
    <scope>NUCLEOTIDE SEQUENCE [LARGE SCALE GENOMIC DNA]</scope>
</reference>
<evidence type="ECO:0000313" key="1">
    <source>
        <dbReference type="EMBL" id="PIR88861.1"/>
    </source>
</evidence>
<gene>
    <name evidence="1" type="ORF">COU07_04200</name>
</gene>
<name>A0A2H0UR46_9BACT</name>
<evidence type="ECO:0000313" key="2">
    <source>
        <dbReference type="Proteomes" id="UP000231157"/>
    </source>
</evidence>
<organism evidence="1 2">
    <name type="scientific">Candidatus Harrisonbacteria bacterium CG10_big_fil_rev_8_21_14_0_10_40_38</name>
    <dbReference type="NCBI Taxonomy" id="1974583"/>
    <lineage>
        <taxon>Bacteria</taxon>
        <taxon>Candidatus Harrisoniibacteriota</taxon>
    </lineage>
</organism>
<sequence>MEDIVQTTSFSAESLLENQYRAMTVVITAYSSTPDQTDDTPFITASGTHVRDGIVAANFLPIGTKIQIPELFGDKIFVVEDRMHERFSDRVDVWFATREEAKTFGLRKATIHVL</sequence>
<dbReference type="EMBL" id="PFAZ01000015">
    <property type="protein sequence ID" value="PIR88861.1"/>
    <property type="molecule type" value="Genomic_DNA"/>
</dbReference>
<dbReference type="Proteomes" id="UP000231157">
    <property type="component" value="Unassembled WGS sequence"/>
</dbReference>